<evidence type="ECO:0000259" key="2">
    <source>
        <dbReference type="Pfam" id="PF00884"/>
    </source>
</evidence>
<reference evidence="3 4" key="1">
    <citation type="submission" date="2019-11" db="EMBL/GenBank/DDBJ databases">
        <title>Gracilibacillus salitolerans sp. nov., a moderate halophile isolated from a saline soil in northwest China.</title>
        <authorList>
            <person name="Gan L."/>
        </authorList>
    </citation>
    <scope>NUCLEOTIDE SEQUENCE [LARGE SCALE GENOMIC DNA]</scope>
    <source>
        <strain evidence="3 4">SCU50</strain>
    </source>
</reference>
<proteinExistence type="inferred from homology"/>
<dbReference type="InterPro" id="IPR050738">
    <property type="entry name" value="Sulfatase"/>
</dbReference>
<dbReference type="EMBL" id="CP045915">
    <property type="protein sequence ID" value="QGH36942.1"/>
    <property type="molecule type" value="Genomic_DNA"/>
</dbReference>
<dbReference type="Gene3D" id="3.40.720.10">
    <property type="entry name" value="Alkaline Phosphatase, subunit A"/>
    <property type="match status" value="1"/>
</dbReference>
<evidence type="ECO:0000313" key="4">
    <source>
        <dbReference type="Proteomes" id="UP000339690"/>
    </source>
</evidence>
<dbReference type="PANTHER" id="PTHR42693:SF33">
    <property type="entry name" value="ARYLSULFATASE"/>
    <property type="match status" value="1"/>
</dbReference>
<evidence type="ECO:0000256" key="1">
    <source>
        <dbReference type="ARBA" id="ARBA00008779"/>
    </source>
</evidence>
<dbReference type="InterPro" id="IPR000917">
    <property type="entry name" value="Sulfatase_N"/>
</dbReference>
<dbReference type="RefSeq" id="WP_153792928.1">
    <property type="nucleotide sequence ID" value="NZ_CP045915.1"/>
</dbReference>
<evidence type="ECO:0000313" key="3">
    <source>
        <dbReference type="EMBL" id="QGH36942.1"/>
    </source>
</evidence>
<accession>A0A5Q2TS45</accession>
<dbReference type="GO" id="GO:0004065">
    <property type="term" value="F:arylsulfatase activity"/>
    <property type="evidence" value="ECO:0007669"/>
    <property type="project" value="TreeGrafter"/>
</dbReference>
<dbReference type="InterPro" id="IPR017850">
    <property type="entry name" value="Alkaline_phosphatase_core_sf"/>
</dbReference>
<organism evidence="3 4">
    <name type="scientific">Gracilibacillus salitolerans</name>
    <dbReference type="NCBI Taxonomy" id="2663022"/>
    <lineage>
        <taxon>Bacteria</taxon>
        <taxon>Bacillati</taxon>
        <taxon>Bacillota</taxon>
        <taxon>Bacilli</taxon>
        <taxon>Bacillales</taxon>
        <taxon>Bacillaceae</taxon>
        <taxon>Gracilibacillus</taxon>
    </lineage>
</organism>
<dbReference type="Pfam" id="PF00884">
    <property type="entry name" value="Sulfatase"/>
    <property type="match status" value="1"/>
</dbReference>
<name>A0A5Q2TS45_9BACI</name>
<feature type="domain" description="Sulfatase N-terminal" evidence="2">
    <location>
        <begin position="3"/>
        <end position="333"/>
    </location>
</feature>
<dbReference type="KEGG" id="grc:GI584_05775"/>
<keyword evidence="3" id="KW-0808">Transferase</keyword>
<comment type="similarity">
    <text evidence="1">Belongs to the sulfatase family.</text>
</comment>
<dbReference type="GO" id="GO:0016740">
    <property type="term" value="F:transferase activity"/>
    <property type="evidence" value="ECO:0007669"/>
    <property type="project" value="UniProtKB-KW"/>
</dbReference>
<dbReference type="PANTHER" id="PTHR42693">
    <property type="entry name" value="ARYLSULFATASE FAMILY MEMBER"/>
    <property type="match status" value="1"/>
</dbReference>
<protein>
    <submittedName>
        <fullName evidence="3">Sulfatase-like hydrolase/transferase</fullName>
    </submittedName>
</protein>
<dbReference type="CDD" id="cd16148">
    <property type="entry name" value="sulfatase_like"/>
    <property type="match status" value="1"/>
</dbReference>
<sequence>MKTIFILMDSLNRHYLNAYEYSWVNTPNIDRLAAKGVVFDNHYSGSLPCVPARREIMTGRLNFLESQWCPLQPFDETYPEELRRQSNVYSHLITDHYHYFEKKGWGYHTPFNTWEFLRGQEGDNWHPRVKDPYTPKFRGKNRRQDWVNRSIMNSEQDEDYPTPQCFKQAINFIESNHKEDNWHLHLEVFDPHEPFMCPTRYRELYNDSWADPYHFDWPSYAPVDSDLEGKEAIEHIRKCYAGTLTMTDAWLGKFLDKMDELDMWHDTAVILTTDHGYLLGDYGYWAKNYMFDYQKLVNIPMIAYIPDSPMNGNRVSGLTSTMDLMPTLLHLHGAKPSEHVHGKSFTHLFERDESHHDAVLYGYFGKDINLADGRFSYCRKPVPESIAYHYTAIPVVGGNKLQDYEECEVDRFLPQTKMPVFRIANKSHQHHNATKEHLLYNIVDDTEQAVPIHDSKLHQQYEKKLQEMLKRYQAPDWQYARVGLSSGESK</sequence>
<dbReference type="Proteomes" id="UP000339690">
    <property type="component" value="Chromosome"/>
</dbReference>
<dbReference type="AlphaFoldDB" id="A0A5Q2TS45"/>
<keyword evidence="4" id="KW-1185">Reference proteome</keyword>
<keyword evidence="3" id="KW-0378">Hydrolase</keyword>
<gene>
    <name evidence="3" type="ORF">GI584_05775</name>
</gene>
<dbReference type="SUPFAM" id="SSF53649">
    <property type="entry name" value="Alkaline phosphatase-like"/>
    <property type="match status" value="1"/>
</dbReference>